<dbReference type="EMBL" id="CP059851">
    <property type="protein sequence ID" value="QMW23408.1"/>
    <property type="molecule type" value="Genomic_DNA"/>
</dbReference>
<accession>A0A7G5IJ66</accession>
<sequence>MTDDDIDFGQFRKSAATDARLASFRAGTLSAGPIREVVASENEALAKPFPRRIQYFRIGFVNQRLAVAGYRFAVAGSSRLDHAAARGAVQALETKLSSSSSLPNGWVELGRNFQENSVPIAFKNRIWIVLAINEPNCTFPDSSSKIPPIHSPTDKPGDTTVYNENYSFADGKNFDLQISGKTRSAFAFINHCQKSTGNLDENEKELYAMDIYTLLTMADGSGGNAGQLTLILDPPTGNQGPPDDP</sequence>
<dbReference type="RefSeq" id="WP_182297223.1">
    <property type="nucleotide sequence ID" value="NZ_CP059851.1"/>
</dbReference>
<gene>
    <name evidence="1" type="ORF">H3309_02585</name>
</gene>
<protein>
    <submittedName>
        <fullName evidence="1">Uncharacterized protein</fullName>
    </submittedName>
</protein>
<evidence type="ECO:0000313" key="1">
    <source>
        <dbReference type="EMBL" id="QMW23408.1"/>
    </source>
</evidence>
<name>A0A7G5IJ66_9SPHN</name>
<dbReference type="KEGG" id="sand:H3309_02585"/>
<reference evidence="1 2" key="1">
    <citation type="submission" date="2020-07" db="EMBL/GenBank/DDBJ databases">
        <title>Complete genome sequence for Sandaracinobacter sp. M6.</title>
        <authorList>
            <person name="Tang Y."/>
            <person name="Liu Q."/>
            <person name="Guo Z."/>
            <person name="Lei P."/>
            <person name="Huang B."/>
        </authorList>
    </citation>
    <scope>NUCLEOTIDE SEQUENCE [LARGE SCALE GENOMIC DNA]</scope>
    <source>
        <strain evidence="1 2">M6</strain>
    </source>
</reference>
<dbReference type="AlphaFoldDB" id="A0A7G5IJ66"/>
<keyword evidence="2" id="KW-1185">Reference proteome</keyword>
<dbReference type="Proteomes" id="UP000515292">
    <property type="component" value="Chromosome"/>
</dbReference>
<organism evidence="1 2">
    <name type="scientific">Sandaracinobacteroides saxicola</name>
    <dbReference type="NCBI Taxonomy" id="2759707"/>
    <lineage>
        <taxon>Bacteria</taxon>
        <taxon>Pseudomonadati</taxon>
        <taxon>Pseudomonadota</taxon>
        <taxon>Alphaproteobacteria</taxon>
        <taxon>Sphingomonadales</taxon>
        <taxon>Sphingosinicellaceae</taxon>
        <taxon>Sandaracinobacteroides</taxon>
    </lineage>
</organism>
<proteinExistence type="predicted"/>
<evidence type="ECO:0000313" key="2">
    <source>
        <dbReference type="Proteomes" id="UP000515292"/>
    </source>
</evidence>